<reference evidence="11 12" key="1">
    <citation type="journal article" date="2021" name="Sci. Rep.">
        <title>The genome of the diatom Chaetoceros tenuissimus carries an ancient integrated fragment of an extant virus.</title>
        <authorList>
            <person name="Hongo Y."/>
            <person name="Kimura K."/>
            <person name="Takaki Y."/>
            <person name="Yoshida Y."/>
            <person name="Baba S."/>
            <person name="Kobayashi G."/>
            <person name="Nagasaki K."/>
            <person name="Hano T."/>
            <person name="Tomaru Y."/>
        </authorList>
    </citation>
    <scope>NUCLEOTIDE SEQUENCE [LARGE SCALE GENOMIC DNA]</scope>
    <source>
        <strain evidence="11 12">NIES-3715</strain>
    </source>
</reference>
<comment type="similarity">
    <text evidence="2">Belongs to the GOSR1 family.</text>
</comment>
<accession>A0AAD3CMC7</accession>
<evidence type="ECO:0000256" key="10">
    <source>
        <dbReference type="SAM" id="Phobius"/>
    </source>
</evidence>
<feature type="transmembrane region" description="Helical" evidence="10">
    <location>
        <begin position="218"/>
        <end position="236"/>
    </location>
</feature>
<keyword evidence="4 10" id="KW-0812">Transmembrane</keyword>
<keyword evidence="7" id="KW-0333">Golgi apparatus</keyword>
<dbReference type="GO" id="GO:0005484">
    <property type="term" value="F:SNAP receptor activity"/>
    <property type="evidence" value="ECO:0007669"/>
    <property type="project" value="TreeGrafter"/>
</dbReference>
<comment type="subcellular location">
    <subcellularLocation>
        <location evidence="1">Golgi apparatus membrane</location>
        <topology evidence="1">Single-pass type IV membrane protein</topology>
    </subcellularLocation>
</comment>
<keyword evidence="12" id="KW-1185">Reference proteome</keyword>
<dbReference type="AlphaFoldDB" id="A0AAD3CMC7"/>
<evidence type="ECO:0000256" key="8">
    <source>
        <dbReference type="ARBA" id="ARBA00023136"/>
    </source>
</evidence>
<sequence>MEEFDALRREATKLERSLEDKISRYHLLAQKIQVDSPLNHRSVSSSSGGLDAAESGTNTTSEENLLANEINRTLSQMNDLINTKMAPVAERSNKAQHALLVKRYREILFDSTNDFKKASAAIHRKRESLELFSGATTNGMQVEDPAMEQLLRERNAIGNSIKSATSVLNQASDIRNEIRNQGVALRGVGTKVLNMAGKIPGLNGIIDNIRRRRGRDDMIVSVTIACCILFTLWYVLG</sequence>
<dbReference type="Pfam" id="PF12352">
    <property type="entry name" value="V-SNARE_C"/>
    <property type="match status" value="1"/>
</dbReference>
<proteinExistence type="inferred from homology"/>
<dbReference type="GO" id="GO:0048219">
    <property type="term" value="P:inter-Golgi cisterna vesicle-mediated transport"/>
    <property type="evidence" value="ECO:0007669"/>
    <property type="project" value="TreeGrafter"/>
</dbReference>
<dbReference type="InterPro" id="IPR023601">
    <property type="entry name" value="Golgi_SNAP_su1"/>
</dbReference>
<dbReference type="GO" id="GO:0006906">
    <property type="term" value="P:vesicle fusion"/>
    <property type="evidence" value="ECO:0007669"/>
    <property type="project" value="TreeGrafter"/>
</dbReference>
<feature type="region of interest" description="Disordered" evidence="9">
    <location>
        <begin position="38"/>
        <end position="62"/>
    </location>
</feature>
<name>A0AAD3CMC7_9STRA</name>
<evidence type="ECO:0000256" key="7">
    <source>
        <dbReference type="ARBA" id="ARBA00023034"/>
    </source>
</evidence>
<evidence type="ECO:0000313" key="12">
    <source>
        <dbReference type="Proteomes" id="UP001054902"/>
    </source>
</evidence>
<comment type="caution">
    <text evidence="11">The sequence shown here is derived from an EMBL/GenBank/DDBJ whole genome shotgun (WGS) entry which is preliminary data.</text>
</comment>
<dbReference type="PANTHER" id="PTHR21094">
    <property type="entry name" value="GOS-28 SNARE- RELATED"/>
    <property type="match status" value="1"/>
</dbReference>
<evidence type="ECO:0000256" key="2">
    <source>
        <dbReference type="ARBA" id="ARBA00008473"/>
    </source>
</evidence>
<gene>
    <name evidence="11" type="ORF">CTEN210_04804</name>
</gene>
<evidence type="ECO:0000256" key="4">
    <source>
        <dbReference type="ARBA" id="ARBA00022692"/>
    </source>
</evidence>
<dbReference type="PANTHER" id="PTHR21094:SF2">
    <property type="entry name" value="GOLGI SNAP RECEPTOR COMPLEX MEMBER 1"/>
    <property type="match status" value="1"/>
</dbReference>
<keyword evidence="6 10" id="KW-1133">Transmembrane helix</keyword>
<dbReference type="GO" id="GO:0015031">
    <property type="term" value="P:protein transport"/>
    <property type="evidence" value="ECO:0007669"/>
    <property type="project" value="UniProtKB-KW"/>
</dbReference>
<dbReference type="GO" id="GO:0005801">
    <property type="term" value="C:cis-Golgi network"/>
    <property type="evidence" value="ECO:0007669"/>
    <property type="project" value="InterPro"/>
</dbReference>
<dbReference type="Proteomes" id="UP001054902">
    <property type="component" value="Unassembled WGS sequence"/>
</dbReference>
<evidence type="ECO:0000256" key="3">
    <source>
        <dbReference type="ARBA" id="ARBA00022448"/>
    </source>
</evidence>
<dbReference type="GO" id="GO:0006888">
    <property type="term" value="P:endoplasmic reticulum to Golgi vesicle-mediated transport"/>
    <property type="evidence" value="ECO:0007669"/>
    <property type="project" value="InterPro"/>
</dbReference>
<dbReference type="GO" id="GO:0000139">
    <property type="term" value="C:Golgi membrane"/>
    <property type="evidence" value="ECO:0007669"/>
    <property type="project" value="UniProtKB-SubCell"/>
</dbReference>
<dbReference type="GO" id="GO:0005797">
    <property type="term" value="C:Golgi medial cisterna"/>
    <property type="evidence" value="ECO:0007669"/>
    <property type="project" value="TreeGrafter"/>
</dbReference>
<dbReference type="EMBL" id="BLLK01000027">
    <property type="protein sequence ID" value="GFH48328.1"/>
    <property type="molecule type" value="Genomic_DNA"/>
</dbReference>
<organism evidence="11 12">
    <name type="scientific">Chaetoceros tenuissimus</name>
    <dbReference type="NCBI Taxonomy" id="426638"/>
    <lineage>
        <taxon>Eukaryota</taxon>
        <taxon>Sar</taxon>
        <taxon>Stramenopiles</taxon>
        <taxon>Ochrophyta</taxon>
        <taxon>Bacillariophyta</taxon>
        <taxon>Coscinodiscophyceae</taxon>
        <taxon>Chaetocerotophycidae</taxon>
        <taxon>Chaetocerotales</taxon>
        <taxon>Chaetocerotaceae</taxon>
        <taxon>Chaetoceros</taxon>
    </lineage>
</organism>
<dbReference type="GO" id="GO:0031201">
    <property type="term" value="C:SNARE complex"/>
    <property type="evidence" value="ECO:0007669"/>
    <property type="project" value="TreeGrafter"/>
</dbReference>
<evidence type="ECO:0000256" key="1">
    <source>
        <dbReference type="ARBA" id="ARBA00004409"/>
    </source>
</evidence>
<evidence type="ECO:0000256" key="6">
    <source>
        <dbReference type="ARBA" id="ARBA00022989"/>
    </source>
</evidence>
<keyword evidence="5" id="KW-0653">Protein transport</keyword>
<feature type="compositionally biased region" description="Polar residues" evidence="9">
    <location>
        <begin position="39"/>
        <end position="48"/>
    </location>
</feature>
<protein>
    <submittedName>
        <fullName evidence="11">SNARE component</fullName>
    </submittedName>
</protein>
<evidence type="ECO:0000313" key="11">
    <source>
        <dbReference type="EMBL" id="GFH48328.1"/>
    </source>
</evidence>
<keyword evidence="8 10" id="KW-0472">Membrane</keyword>
<evidence type="ECO:0000256" key="5">
    <source>
        <dbReference type="ARBA" id="ARBA00022927"/>
    </source>
</evidence>
<keyword evidence="3" id="KW-0813">Transport</keyword>
<evidence type="ECO:0000256" key="9">
    <source>
        <dbReference type="SAM" id="MobiDB-lite"/>
    </source>
</evidence>